<proteinExistence type="inferred from homology"/>
<reference evidence="9" key="1">
    <citation type="submission" date="2017-09" db="EMBL/GenBank/DDBJ databases">
        <title>Depth-based differentiation of microbial function through sediment-hosted aquifers and enrichment of novel symbionts in the deep terrestrial subsurface.</title>
        <authorList>
            <person name="Probst A.J."/>
            <person name="Ladd B."/>
            <person name="Jarett J.K."/>
            <person name="Geller-Mcgrath D.E."/>
            <person name="Sieber C.M.K."/>
            <person name="Emerson J.B."/>
            <person name="Anantharaman K."/>
            <person name="Thomas B.C."/>
            <person name="Malmstrom R."/>
            <person name="Stieglmeier M."/>
            <person name="Klingl A."/>
            <person name="Woyke T."/>
            <person name="Ryan C.M."/>
            <person name="Banfield J.F."/>
        </authorList>
    </citation>
    <scope>NUCLEOTIDE SEQUENCE [LARGE SCALE GENOMIC DNA]</scope>
</reference>
<dbReference type="InterPro" id="IPR016130">
    <property type="entry name" value="Tyr_Pase_AS"/>
</dbReference>
<dbReference type="PROSITE" id="PS50054">
    <property type="entry name" value="TYR_PHOSPHATASE_DUAL"/>
    <property type="match status" value="1"/>
</dbReference>
<feature type="domain" description="Tyrosine specific protein phosphatases" evidence="7">
    <location>
        <begin position="80"/>
        <end position="132"/>
    </location>
</feature>
<dbReference type="InterPro" id="IPR020422">
    <property type="entry name" value="TYR_PHOSPHATASE_DUAL_dom"/>
</dbReference>
<dbReference type="AlphaFoldDB" id="A0A2M7R5Y7"/>
<dbReference type="PROSITE" id="PS50056">
    <property type="entry name" value="TYR_PHOSPHATASE_2"/>
    <property type="match status" value="1"/>
</dbReference>
<evidence type="ECO:0000256" key="2">
    <source>
        <dbReference type="ARBA" id="ARBA00022801"/>
    </source>
</evidence>
<accession>A0A2M7R5Y7</accession>
<dbReference type="SMART" id="SM00195">
    <property type="entry name" value="DSPc"/>
    <property type="match status" value="1"/>
</dbReference>
<dbReference type="Gene3D" id="3.90.190.10">
    <property type="entry name" value="Protein tyrosine phosphatase superfamily"/>
    <property type="match status" value="1"/>
</dbReference>
<keyword evidence="2" id="KW-0378">Hydrolase</keyword>
<dbReference type="Proteomes" id="UP000230767">
    <property type="component" value="Unassembled WGS sequence"/>
</dbReference>
<comment type="caution">
    <text evidence="8">The sequence shown here is derived from an EMBL/GenBank/DDBJ whole genome shotgun (WGS) entry which is preliminary data.</text>
</comment>
<dbReference type="SUPFAM" id="SSF52799">
    <property type="entry name" value="(Phosphotyrosine protein) phosphatases II"/>
    <property type="match status" value="1"/>
</dbReference>
<dbReference type="EMBL" id="PFLW01000062">
    <property type="protein sequence ID" value="PIY88902.1"/>
    <property type="molecule type" value="Genomic_DNA"/>
</dbReference>
<dbReference type="InterPro" id="IPR000387">
    <property type="entry name" value="Tyr_Pase_dom"/>
</dbReference>
<dbReference type="GO" id="GO:0008486">
    <property type="term" value="F:diphosphoinositol-polyphosphate diphosphatase activity"/>
    <property type="evidence" value="ECO:0007669"/>
    <property type="project" value="UniProtKB-EC"/>
</dbReference>
<evidence type="ECO:0000256" key="5">
    <source>
        <dbReference type="ARBA" id="ARBA00047927"/>
    </source>
</evidence>
<name>A0A2M7R5Y7_9BACT</name>
<dbReference type="InterPro" id="IPR004861">
    <property type="entry name" value="Siw14-like"/>
</dbReference>
<comment type="catalytic activity">
    <reaction evidence="4">
        <text>5-diphospho-1D-myo-inositol 1,2,3,4,6-pentakisphosphate + H2O = 1D-myo-inositol hexakisphosphate + phosphate + H(+)</text>
        <dbReference type="Rhea" id="RHEA:22384"/>
        <dbReference type="ChEBI" id="CHEBI:15377"/>
        <dbReference type="ChEBI" id="CHEBI:15378"/>
        <dbReference type="ChEBI" id="CHEBI:43474"/>
        <dbReference type="ChEBI" id="CHEBI:58130"/>
        <dbReference type="ChEBI" id="CHEBI:58628"/>
        <dbReference type="EC" id="3.6.1.52"/>
    </reaction>
    <physiologicalReaction direction="left-to-right" evidence="4">
        <dbReference type="Rhea" id="RHEA:22385"/>
    </physiologicalReaction>
</comment>
<dbReference type="PANTHER" id="PTHR31126:SF72">
    <property type="entry name" value="DUAL SPECIFICITY PROTEIN PHOSPHATASE TPBA"/>
    <property type="match status" value="1"/>
</dbReference>
<protein>
    <recommendedName>
        <fullName evidence="1">diphosphoinositol-polyphosphate diphosphatase</fullName>
        <ecNumber evidence="1">3.6.1.52</ecNumber>
    </recommendedName>
</protein>
<comment type="catalytic activity">
    <reaction evidence="5">
        <text>1,5-bis(diphospho)-1D-myo-inositol 2,3,4,6-tetrakisphosphate + H2O = 1-diphospho-1D-myo-inositol 2,3,4,5,6-pentakisphosphate + phosphate + 2 H(+)</text>
        <dbReference type="Rhea" id="RHEA:79699"/>
        <dbReference type="ChEBI" id="CHEBI:15377"/>
        <dbReference type="ChEBI" id="CHEBI:15378"/>
        <dbReference type="ChEBI" id="CHEBI:43474"/>
        <dbReference type="ChEBI" id="CHEBI:74946"/>
        <dbReference type="ChEBI" id="CHEBI:77983"/>
        <dbReference type="EC" id="3.6.1.52"/>
    </reaction>
    <physiologicalReaction direction="left-to-right" evidence="5">
        <dbReference type="Rhea" id="RHEA:79700"/>
    </physiologicalReaction>
</comment>
<evidence type="ECO:0000313" key="8">
    <source>
        <dbReference type="EMBL" id="PIY88902.1"/>
    </source>
</evidence>
<feature type="domain" description="Tyrosine-protein phosphatase" evidence="6">
    <location>
        <begin position="9"/>
        <end position="154"/>
    </location>
</feature>
<dbReference type="SMART" id="SM00404">
    <property type="entry name" value="PTPc_motif"/>
    <property type="match status" value="1"/>
</dbReference>
<dbReference type="InterPro" id="IPR029021">
    <property type="entry name" value="Prot-tyrosine_phosphatase-like"/>
</dbReference>
<evidence type="ECO:0000256" key="4">
    <source>
        <dbReference type="ARBA" id="ARBA00047342"/>
    </source>
</evidence>
<sequence length="154" mass="18598">MKAGQNLYNFTKISDELYKSGQPDLSLLYFLKENCQIKTIVNLRTKIENFEKDFVQNQGIYLLHIPLLFFLRNPKEKDILRFLELFNDSQKCPVLVHCRNGKDRTGMMVALFRLLYQNWPIQKVLEEMKQNRVNFYWKLSIQFRWKGLKNIWKS</sequence>
<evidence type="ECO:0000313" key="9">
    <source>
        <dbReference type="Proteomes" id="UP000230767"/>
    </source>
</evidence>
<dbReference type="InterPro" id="IPR003595">
    <property type="entry name" value="Tyr_Pase_cat"/>
</dbReference>
<evidence type="ECO:0000259" key="6">
    <source>
        <dbReference type="PROSITE" id="PS50054"/>
    </source>
</evidence>
<dbReference type="PROSITE" id="PS00383">
    <property type="entry name" value="TYR_PHOSPHATASE_1"/>
    <property type="match status" value="1"/>
</dbReference>
<gene>
    <name evidence="8" type="ORF">COY73_02520</name>
</gene>
<comment type="similarity">
    <text evidence="3">Belongs to the protein-tyrosine phosphatase family. Atypical dual-specificity phosphatase Siw14-like subfamily.</text>
</comment>
<dbReference type="EC" id="3.6.1.52" evidence="1"/>
<evidence type="ECO:0000256" key="3">
    <source>
        <dbReference type="ARBA" id="ARBA00044949"/>
    </source>
</evidence>
<dbReference type="GO" id="GO:0016791">
    <property type="term" value="F:phosphatase activity"/>
    <property type="evidence" value="ECO:0007669"/>
    <property type="project" value="TreeGrafter"/>
</dbReference>
<dbReference type="Pfam" id="PF03162">
    <property type="entry name" value="Y_phosphatase2"/>
    <property type="match status" value="1"/>
</dbReference>
<organism evidence="8 9">
    <name type="scientific">Candidatus Nealsonbacteria bacterium CG_4_10_14_0_8_um_filter_37_14</name>
    <dbReference type="NCBI Taxonomy" id="1974684"/>
    <lineage>
        <taxon>Bacteria</taxon>
        <taxon>Candidatus Nealsoniibacteriota</taxon>
    </lineage>
</organism>
<evidence type="ECO:0000259" key="7">
    <source>
        <dbReference type="PROSITE" id="PS50056"/>
    </source>
</evidence>
<dbReference type="PANTHER" id="PTHR31126">
    <property type="entry name" value="TYROSINE-PROTEIN PHOSPHATASE"/>
    <property type="match status" value="1"/>
</dbReference>
<evidence type="ECO:0000256" key="1">
    <source>
        <dbReference type="ARBA" id="ARBA00012527"/>
    </source>
</evidence>